<sequence length="55" mass="6432">MLIKRWGVASHMLKPEETQCSERTNGEPGRLWLDQLGIPASDPLDQRVSTVWWRR</sequence>
<organism evidence="1">
    <name type="scientific">Panicum hallii</name>
    <dbReference type="NCBI Taxonomy" id="206008"/>
    <lineage>
        <taxon>Eukaryota</taxon>
        <taxon>Viridiplantae</taxon>
        <taxon>Streptophyta</taxon>
        <taxon>Embryophyta</taxon>
        <taxon>Tracheophyta</taxon>
        <taxon>Spermatophyta</taxon>
        <taxon>Magnoliopsida</taxon>
        <taxon>Liliopsida</taxon>
        <taxon>Poales</taxon>
        <taxon>Poaceae</taxon>
        <taxon>PACMAD clade</taxon>
        <taxon>Panicoideae</taxon>
        <taxon>Panicodae</taxon>
        <taxon>Paniceae</taxon>
        <taxon>Panicinae</taxon>
        <taxon>Panicum</taxon>
        <taxon>Panicum sect. Panicum</taxon>
    </lineage>
</organism>
<accession>A0A2S3GMJ5</accession>
<reference evidence="1" key="1">
    <citation type="submission" date="2018-04" db="EMBL/GenBank/DDBJ databases">
        <title>WGS assembly of Panicum hallii.</title>
        <authorList>
            <person name="Lovell J."/>
            <person name="Jenkins J."/>
            <person name="Lowry D."/>
            <person name="Mamidi S."/>
            <person name="Sreedasyam A."/>
            <person name="Weng X."/>
            <person name="Barry K."/>
            <person name="Bonette J."/>
            <person name="Campitelli B."/>
            <person name="Daum C."/>
            <person name="Gordon S."/>
            <person name="Gould B."/>
            <person name="Lipzen A."/>
            <person name="Macqueen A."/>
            <person name="Palacio-Mejia J."/>
            <person name="Plott C."/>
            <person name="Shakirov E."/>
            <person name="Shu S."/>
            <person name="Yoshinaga Y."/>
            <person name="Zane M."/>
            <person name="Rokhsar D."/>
            <person name="Grimwood J."/>
            <person name="Schmutz J."/>
            <person name="Juenger T."/>
        </authorList>
    </citation>
    <scope>NUCLEOTIDE SEQUENCE [LARGE SCALE GENOMIC DNA]</scope>
    <source>
        <strain evidence="1">FIL2</strain>
    </source>
</reference>
<dbReference type="AlphaFoldDB" id="A0A2S3GMJ5"/>
<proteinExistence type="predicted"/>
<protein>
    <submittedName>
        <fullName evidence="1">Uncharacterized protein</fullName>
    </submittedName>
</protein>
<gene>
    <name evidence="1" type="ORF">PAHAL_1G082300</name>
</gene>
<dbReference type="Proteomes" id="UP000243499">
    <property type="component" value="Chromosome 1"/>
</dbReference>
<dbReference type="Gramene" id="PAN04665">
    <property type="protein sequence ID" value="PAN04665"/>
    <property type="gene ID" value="PAHAL_1G082300"/>
</dbReference>
<dbReference type="EMBL" id="CM008046">
    <property type="protein sequence ID" value="PAN04665.1"/>
    <property type="molecule type" value="Genomic_DNA"/>
</dbReference>
<name>A0A2S3GMJ5_9POAL</name>
<evidence type="ECO:0000313" key="1">
    <source>
        <dbReference type="EMBL" id="PAN04665.1"/>
    </source>
</evidence>